<reference evidence="1" key="1">
    <citation type="submission" date="2013-07" db="EMBL/GenBank/DDBJ databases">
        <authorList>
            <consortium name="The Broad Institute Genome Sequencing Platform"/>
            <person name="Cuomo C."/>
            <person name="Litvintseva A."/>
            <person name="Chen Y."/>
            <person name="Heitman J."/>
            <person name="Sun S."/>
            <person name="Springer D."/>
            <person name="Dromer F."/>
            <person name="Young S.K."/>
            <person name="Zeng Q."/>
            <person name="Gargeya S."/>
            <person name="Fitzgerald M."/>
            <person name="Abouelleil A."/>
            <person name="Alvarado L."/>
            <person name="Berlin A.M."/>
            <person name="Chapman S.B."/>
            <person name="Dewar J."/>
            <person name="Goldberg J."/>
            <person name="Griggs A."/>
            <person name="Gujja S."/>
            <person name="Hansen M."/>
            <person name="Howarth C."/>
            <person name="Imamovic A."/>
            <person name="Larimer J."/>
            <person name="McCowan C."/>
            <person name="Murphy C."/>
            <person name="Pearson M."/>
            <person name="Priest M."/>
            <person name="Roberts A."/>
            <person name="Saif S."/>
            <person name="Shea T."/>
            <person name="Sykes S."/>
            <person name="Wortman J."/>
            <person name="Nusbaum C."/>
            <person name="Birren B."/>
        </authorList>
    </citation>
    <scope>NUCLEOTIDE SEQUENCE</scope>
    <source>
        <strain evidence="1">CBS 10737</strain>
    </source>
</reference>
<evidence type="ECO:0000313" key="2">
    <source>
        <dbReference type="Proteomes" id="UP000094020"/>
    </source>
</evidence>
<accession>A0AAJ8L9I2</accession>
<evidence type="ECO:0000313" key="1">
    <source>
        <dbReference type="EMBL" id="WWC71853.1"/>
    </source>
</evidence>
<dbReference type="RefSeq" id="XP_070059296.1">
    <property type="nucleotide sequence ID" value="XM_070203195.1"/>
</dbReference>
<organism evidence="1 2">
    <name type="scientific">Kwoniella pini CBS 10737</name>
    <dbReference type="NCBI Taxonomy" id="1296096"/>
    <lineage>
        <taxon>Eukaryota</taxon>
        <taxon>Fungi</taxon>
        <taxon>Dikarya</taxon>
        <taxon>Basidiomycota</taxon>
        <taxon>Agaricomycotina</taxon>
        <taxon>Tremellomycetes</taxon>
        <taxon>Tremellales</taxon>
        <taxon>Cryptococcaceae</taxon>
        <taxon>Kwoniella</taxon>
    </lineage>
</organism>
<keyword evidence="2" id="KW-1185">Reference proteome</keyword>
<sequence>MNTMILEDIPYYFSYLRRTKTKCNNFKSSSSTKKHKSNFFQLSLHITNLPSTIKPLHFNYILSNHIQNNEGFKRKEKINSGINMIQIYHLPISSSSTSTSTKTKTKTKKSKFKYRGKIFNNLKTLFCISNKFIKDENENQLNSQKNLRILNKLNNPIISPVPIQQESRVEEREVINFDDHQETNLTSTHEEARLVNVNQVIEEVETVAWIHFINEESCKFSLFQFSSVEYAPSMKTEIHLRAFYELVYRAKDLLRSITIDGRKIIVKTDRFNSGLIKKFWKIKD</sequence>
<dbReference type="EMBL" id="CP144526">
    <property type="protein sequence ID" value="WWC71853.1"/>
    <property type="molecule type" value="Genomic_DNA"/>
</dbReference>
<reference evidence="1" key="2">
    <citation type="submission" date="2024-02" db="EMBL/GenBank/DDBJ databases">
        <title>Comparative genomics of Cryptococcus and Kwoniella reveals pathogenesis evolution and contrasting modes of karyotype evolution via chromosome fusion or intercentromeric recombination.</title>
        <authorList>
            <person name="Coelho M.A."/>
            <person name="David-Palma M."/>
            <person name="Shea T."/>
            <person name="Bowers K."/>
            <person name="McGinley-Smith S."/>
            <person name="Mohammad A.W."/>
            <person name="Gnirke A."/>
            <person name="Yurkov A.M."/>
            <person name="Nowrousian M."/>
            <person name="Sun S."/>
            <person name="Cuomo C.A."/>
            <person name="Heitman J."/>
        </authorList>
    </citation>
    <scope>NUCLEOTIDE SEQUENCE</scope>
    <source>
        <strain evidence="1">CBS 10737</strain>
    </source>
</reference>
<proteinExistence type="predicted"/>
<dbReference type="Proteomes" id="UP000094020">
    <property type="component" value="Chromosome 8"/>
</dbReference>
<dbReference type="AlphaFoldDB" id="A0AAJ8L9I2"/>
<dbReference type="KEGG" id="kpin:30173001"/>
<dbReference type="GeneID" id="30173001"/>
<name>A0AAJ8L9I2_9TREE</name>
<protein>
    <submittedName>
        <fullName evidence="1">Uncharacterized protein</fullName>
    </submittedName>
</protein>
<gene>
    <name evidence="1" type="ORF">I206_105812</name>
</gene>